<dbReference type="PANTHER" id="PTHR12210">
    <property type="entry name" value="DULLARD PROTEIN PHOSPHATASE"/>
    <property type="match status" value="1"/>
</dbReference>
<accession>A0ABC8UY28</accession>
<dbReference type="EMBL" id="CAUOFW020009501">
    <property type="protein sequence ID" value="CAK9185996.1"/>
    <property type="molecule type" value="Genomic_DNA"/>
</dbReference>
<keyword evidence="1" id="KW-0811">Translocation</keyword>
<evidence type="ECO:0000313" key="3">
    <source>
        <dbReference type="EMBL" id="CAK9185996.1"/>
    </source>
</evidence>
<comment type="subunit">
    <text evidence="1">Component of the TIM23 complex.</text>
</comment>
<dbReference type="GO" id="GO:0015031">
    <property type="term" value="P:protein transport"/>
    <property type="evidence" value="ECO:0007669"/>
    <property type="project" value="UniProtKB-KW"/>
</dbReference>
<dbReference type="Gene3D" id="3.40.50.1000">
    <property type="entry name" value="HAD superfamily/HAD-like"/>
    <property type="match status" value="1"/>
</dbReference>
<dbReference type="AlphaFoldDB" id="A0ABC8UY28"/>
<reference evidence="3 4" key="1">
    <citation type="submission" date="2024-02" db="EMBL/GenBank/DDBJ databases">
        <authorList>
            <person name="Vignale AGUSTIN F."/>
            <person name="Sosa J E."/>
            <person name="Modenutti C."/>
        </authorList>
    </citation>
    <scope>NUCLEOTIDE SEQUENCE [LARGE SCALE GENOMIC DNA]</scope>
</reference>
<gene>
    <name evidence="3" type="ORF">ILEXP_LOCUS56477</name>
</gene>
<dbReference type="InterPro" id="IPR004274">
    <property type="entry name" value="FCP1_dom"/>
</dbReference>
<dbReference type="Pfam" id="PF03031">
    <property type="entry name" value="NIF"/>
    <property type="match status" value="1"/>
</dbReference>
<comment type="subcellular location">
    <subcellularLocation>
        <location evidence="1">Mitochondrion inner membrane</location>
        <topology evidence="1">Single-pass membrane protein</topology>
    </subcellularLocation>
</comment>
<comment type="caution">
    <text evidence="3">The sequence shown here is derived from an EMBL/GenBank/DDBJ whole genome shotgun (WGS) entry which is preliminary data.</text>
</comment>
<dbReference type="InterPro" id="IPR023214">
    <property type="entry name" value="HAD_sf"/>
</dbReference>
<comment type="function">
    <text evidence="1">Essential component of the TIM23 complex, a complex that mediates the translocation of transit peptide-containing proteins across the mitochondrial inner membrane.</text>
</comment>
<name>A0ABC8UY28_9AQUA</name>
<comment type="similarity">
    <text evidence="1">Belongs to the TIM50 family.</text>
</comment>
<keyword evidence="1" id="KW-0496">Mitochondrion</keyword>
<feature type="domain" description="FCP1 homology" evidence="2">
    <location>
        <begin position="1"/>
        <end position="96"/>
    </location>
</feature>
<evidence type="ECO:0000259" key="2">
    <source>
        <dbReference type="PROSITE" id="PS50969"/>
    </source>
</evidence>
<dbReference type="InterPro" id="IPR050365">
    <property type="entry name" value="TIM50"/>
</dbReference>
<keyword evidence="1" id="KW-0653">Protein transport</keyword>
<protein>
    <recommendedName>
        <fullName evidence="1">Mitochondrial import inner membrane translocase subunit TIM50</fullName>
    </recommendedName>
</protein>
<dbReference type="Proteomes" id="UP001642360">
    <property type="component" value="Unassembled WGS sequence"/>
</dbReference>
<keyword evidence="4" id="KW-1185">Reference proteome</keyword>
<sequence>MDSSHCTESGSNTLENSYKPLVFKELRKLWETHDTNLPWKNGDYNESNTLLLDDSPYKALLNPKHTAIFPSSYSFEERSDNSLGPGGDLQVYLEGLATTENIPKYVEQHPFGERAIDERSPDWNFYSNVLHNHSFVPSRC</sequence>
<dbReference type="PROSITE" id="PS50969">
    <property type="entry name" value="FCP1"/>
    <property type="match status" value="1"/>
</dbReference>
<proteinExistence type="inferred from homology"/>
<evidence type="ECO:0000313" key="4">
    <source>
        <dbReference type="Proteomes" id="UP001642360"/>
    </source>
</evidence>
<keyword evidence="1" id="KW-0813">Transport</keyword>
<dbReference type="GO" id="GO:0005744">
    <property type="term" value="C:TIM23 mitochondrial import inner membrane translocase complex"/>
    <property type="evidence" value="ECO:0007669"/>
    <property type="project" value="UniProtKB-UniRule"/>
</dbReference>
<keyword evidence="1" id="KW-0809">Transit peptide</keyword>
<organism evidence="3 4">
    <name type="scientific">Ilex paraguariensis</name>
    <name type="common">yerba mate</name>
    <dbReference type="NCBI Taxonomy" id="185542"/>
    <lineage>
        <taxon>Eukaryota</taxon>
        <taxon>Viridiplantae</taxon>
        <taxon>Streptophyta</taxon>
        <taxon>Embryophyta</taxon>
        <taxon>Tracheophyta</taxon>
        <taxon>Spermatophyta</taxon>
        <taxon>Magnoliopsida</taxon>
        <taxon>eudicotyledons</taxon>
        <taxon>Gunneridae</taxon>
        <taxon>Pentapetalae</taxon>
        <taxon>asterids</taxon>
        <taxon>campanulids</taxon>
        <taxon>Aquifoliales</taxon>
        <taxon>Aquifoliaceae</taxon>
        <taxon>Ilex</taxon>
    </lineage>
</organism>
<evidence type="ECO:0000256" key="1">
    <source>
        <dbReference type="RuleBase" id="RU365079"/>
    </source>
</evidence>